<feature type="compositionally biased region" description="Polar residues" evidence="3">
    <location>
        <begin position="1592"/>
        <end position="1605"/>
    </location>
</feature>
<feature type="compositionally biased region" description="Low complexity" evidence="3">
    <location>
        <begin position="1254"/>
        <end position="1275"/>
    </location>
</feature>
<feature type="region of interest" description="Disordered" evidence="3">
    <location>
        <begin position="1494"/>
        <end position="1645"/>
    </location>
</feature>
<evidence type="ECO:0000313" key="5">
    <source>
        <dbReference type="Proteomes" id="UP000515160"/>
    </source>
</evidence>
<protein>
    <submittedName>
        <fullName evidence="6">Protein ELYS homolog</fullName>
    </submittedName>
</protein>
<keyword evidence="2" id="KW-0539">Nucleus</keyword>
<feature type="compositionally biased region" description="Basic and acidic residues" evidence="3">
    <location>
        <begin position="1817"/>
        <end position="1853"/>
    </location>
</feature>
<feature type="compositionally biased region" description="Polar residues" evidence="3">
    <location>
        <begin position="1535"/>
        <end position="1558"/>
    </location>
</feature>
<evidence type="ECO:0000259" key="4">
    <source>
        <dbReference type="Pfam" id="PF13934"/>
    </source>
</evidence>
<feature type="compositionally biased region" description="Acidic residues" evidence="3">
    <location>
        <begin position="1906"/>
        <end position="1917"/>
    </location>
</feature>
<feature type="region of interest" description="Disordered" evidence="3">
    <location>
        <begin position="1721"/>
        <end position="1752"/>
    </location>
</feature>
<dbReference type="Pfam" id="PF13934">
    <property type="entry name" value="ELYS"/>
    <property type="match status" value="1"/>
</dbReference>
<dbReference type="PANTHER" id="PTHR21583:SF8">
    <property type="entry name" value="PROTEIN ELYS"/>
    <property type="match status" value="1"/>
</dbReference>
<feature type="compositionally biased region" description="Acidic residues" evidence="3">
    <location>
        <begin position="1786"/>
        <end position="1795"/>
    </location>
</feature>
<feature type="compositionally biased region" description="Polar residues" evidence="3">
    <location>
        <begin position="2052"/>
        <end position="2066"/>
    </location>
</feature>
<feature type="compositionally biased region" description="Acidic residues" evidence="3">
    <location>
        <begin position="2133"/>
        <end position="2142"/>
    </location>
</feature>
<feature type="compositionally biased region" description="Acidic residues" evidence="3">
    <location>
        <begin position="1465"/>
        <end position="1481"/>
    </location>
</feature>
<feature type="region of interest" description="Disordered" evidence="3">
    <location>
        <begin position="1450"/>
        <end position="1481"/>
    </location>
</feature>
<dbReference type="Proteomes" id="UP000515160">
    <property type="component" value="Chromosome X"/>
</dbReference>
<organism evidence="5 6">
    <name type="scientific">Drosophila albomicans</name>
    <name type="common">Fruit fly</name>
    <dbReference type="NCBI Taxonomy" id="7291"/>
    <lineage>
        <taxon>Eukaryota</taxon>
        <taxon>Metazoa</taxon>
        <taxon>Ecdysozoa</taxon>
        <taxon>Arthropoda</taxon>
        <taxon>Hexapoda</taxon>
        <taxon>Insecta</taxon>
        <taxon>Pterygota</taxon>
        <taxon>Neoptera</taxon>
        <taxon>Endopterygota</taxon>
        <taxon>Diptera</taxon>
        <taxon>Brachycera</taxon>
        <taxon>Muscomorpha</taxon>
        <taxon>Ephydroidea</taxon>
        <taxon>Drosophilidae</taxon>
        <taxon>Drosophila</taxon>
    </lineage>
</organism>
<dbReference type="SUPFAM" id="SSF50978">
    <property type="entry name" value="WD40 repeat-like"/>
    <property type="match status" value="1"/>
</dbReference>
<proteinExistence type="predicted"/>
<dbReference type="InterPro" id="IPR036322">
    <property type="entry name" value="WD40_repeat_dom_sf"/>
</dbReference>
<reference evidence="6" key="1">
    <citation type="submission" date="2025-08" db="UniProtKB">
        <authorList>
            <consortium name="RefSeq"/>
        </authorList>
    </citation>
    <scope>IDENTIFICATION</scope>
    <source>
        <strain evidence="6">15112-1751.03</strain>
        <tissue evidence="6">Whole Adult</tissue>
    </source>
</reference>
<feature type="compositionally biased region" description="Polar residues" evidence="3">
    <location>
        <begin position="1991"/>
        <end position="2010"/>
    </location>
</feature>
<feature type="compositionally biased region" description="Basic and acidic residues" evidence="3">
    <location>
        <begin position="2154"/>
        <end position="2165"/>
    </location>
</feature>
<feature type="compositionally biased region" description="Basic and acidic residues" evidence="3">
    <location>
        <begin position="1298"/>
        <end position="1310"/>
    </location>
</feature>
<gene>
    <name evidence="6" type="primary">LOC117578291</name>
</gene>
<evidence type="ECO:0000313" key="6">
    <source>
        <dbReference type="RefSeq" id="XP_034119622.2"/>
    </source>
</evidence>
<feature type="compositionally biased region" description="Acidic residues" evidence="3">
    <location>
        <begin position="1516"/>
        <end position="1528"/>
    </location>
</feature>
<feature type="region of interest" description="Disordered" evidence="3">
    <location>
        <begin position="1764"/>
        <end position="2258"/>
    </location>
</feature>
<dbReference type="PANTHER" id="PTHR21583">
    <property type="entry name" value="ELYS PROTEIN"/>
    <property type="match status" value="1"/>
</dbReference>
<dbReference type="GO" id="GO:0005634">
    <property type="term" value="C:nucleus"/>
    <property type="evidence" value="ECO:0007669"/>
    <property type="project" value="UniProtKB-SubCell"/>
</dbReference>
<sequence>MEWYEIELDGGRTCKFPDYLIPGFADQQLSKQQSERGVSADYIGGIINGGKWGWLTRRHATDSTLLICALAGGGLVASHTFWRENEKSATGAEERCSIRCVEELFPEQALHDRVLLAVCLELGQHKTDVAIYTPTDSQVLRYIELHPLGIAVRCMSFLSKTNCVLSLANNYDGCLALGTESGVVLLLDVMAKQVIESGSQDIIYPAQKQLLRVPVCLRRVQDLTWETVNALIKECRSEDTHMLIQLELANHKSPVTSSICSLLPLEFMSGFAAGLEDGRILLYDLNQKTVLSQLRLPSNEPSASVEKLCYILPPDDPKPVFYIFAVYNQGGEQLLSTVHAINFKRRMSLDNRQNFLLRDFQLAAPRLRLLLDASASTMINCTTVSSYPTEDANNGTLLTVICWHSYKDQKNKFIVFDVNQWYKDEMPSQPASRHEHPHYLCGYLLSGLPMGLAFQLDPSSVVHFASLQRHDAHFYPNALSFECELLTTNGCRRYAHVGVQRRFLGSLCSQRARVFLNPEPYQLEIMALCLMPQFCEHNPNAKFSKRSMYELILSVALEHNRMGLLKSCVQSCLDGSFTCNMLSTTKLSLSIFSNWLVRRAAQIKERCSELCQGIFEHDAYALDDRECEEFQVLNTQLLRLQQLQQYILQMGKNCLGPELLQDLESTAQALGVLHEFQSALYWLIECQLLPDNNSNELEPLRLDYAERRRLQNRRLYIDELVQQQQSELQLQLDNSLYPPQSLRSLMHVLLLPDVQLQRKQQLLLYLLLDWDAIRSSNEDKNSSQLFDNFVLSFNIEESLVRCVRSFWLLDRDQLADAVEELYRGGSQSFQYADWQTKLLVESLLAGGAAKEAMQVVVMPPGPISAQLKLRVLLDNNDIPQAFHHARICEDENGRPLLEYFFEHCIQRGMFKVLGSLCLREHEEQLVYRLLRQCNTRKTDSVQLILLLKRCKYIEAVSFMDEAAEAQRRRSTLGDSSASDETSTLLSAYRTTMAPVTQSIAGTYFRIRDRLNGQQLGNCTPEPFSCQLAKQNVTGKVGGIFQSSALSAHWATLGYANEPRPLNSHNMPFLRNAAQAARQGPLHRRRFVRPTPYQYVEKRQLEVGHRQSSLQLAKRRRVMEGGKIWNDLTQLSEERELQQQQEEQLQLHDPQQVLALLQPPAFLQLKRSQPQLEQPQQKQQLPLPQQFPRPIIVKRRVSPLLFREQPETPTATERRSFSFKPPIQLEQERERALELEQQPNGAEEDDVLFMEIESEAPSPSPSSSSSDSSNSEYLSPLPSANVSLQVAQLEEDPDLDQQQPRETRLEVELPKQRSLMGPPPSGPQSRSSLHQEQSSSGFGSFASIQTGSSASVSLLNTFVPPVCSSKMCEVQSGLQMTTPSVSSSLVGSHYVKISERTTICGDIEEPSVVESPMPAASVWSAPTAAASAAAVHPGVVRLLDTTLGMSSYDVTATEQAAPQSPMETIDLGDDDETEDDDVEMQQEENDLQQVELAVQEDGDAEEEHSSRSRSRSSSVEQVDDDDDEEDEPNALDYNRASPSYSISSELSDMSSTDLVTSLPSDVRQDAPVYSIVVESTNSITTSRSPTSHTPTSFLPSDTNVSQNSSPRAPHGGAGDGTLYRANSLETVDDLDTTKGSLEEDDDVDEEDECVIALDGTEVRGYVARPEPVPACSSAELFAFKQSDDAGGIASGEQGEGQEEQGAGCPSLGATANSDSVQAYTINLDSSEPAESSGIPPVAAATSEEAGDNNSRDSVATVAKVQLKGDAEVAEDVQVEEMEVDASVQLDSDVEIMEPDEVSNHSLRLEVSDNEEEQAQPEQKTKEKSELSPKQPDIQKETPQAKHSSPEPEPERVTEVEVEPEPEVEADPQPEVEVEPELEVEAEPEPEIEAKSEPKVEPKPEPVLEVEPQPEVETEPEPEVEAKSAPEVEAEPEPKEKAVPEPEIEAKQQPEVEAERAPELEAEPQPDPAVGRLRTRRSVSGTPPPVERRSTRLRSTGNLSVDTTPNRASPLTLQGRRRSSLASEDLAESPQNARDSPNSVASLPSTHRMRLRSSDSNSNITAMETSSELTKRDLRAGSMPPMPTSSTSTGAVLTPKRRQKLLPKPLEAIQENAALSSSSSPRTRSRTQLNQPSPTEEDEPEEETGDNKRRTARSQSEPHDRLTDKRPQPALPSRKRGRKSSVELESQAEVAPDTMATPSPARVLRTRRRTLDLATGEPKSSSSSPVPVSVPAAKAAPRTPVNEASVPPKKRGRPLKNPPP</sequence>
<dbReference type="GeneID" id="117578291"/>
<feature type="compositionally biased region" description="Low complexity" evidence="3">
    <location>
        <begin position="1322"/>
        <end position="1335"/>
    </location>
</feature>
<dbReference type="InterPro" id="IPR052620">
    <property type="entry name" value="ELYS/MEL-28_NucAsmblyFactor"/>
</dbReference>
<feature type="compositionally biased region" description="Low complexity" evidence="3">
    <location>
        <begin position="1577"/>
        <end position="1591"/>
    </location>
</feature>
<feature type="compositionally biased region" description="Basic and acidic residues" evidence="3">
    <location>
        <begin position="1918"/>
        <end position="1957"/>
    </location>
</feature>
<dbReference type="OrthoDB" id="6513151at2759"/>
<dbReference type="CTD" id="32971"/>
<evidence type="ECO:0000256" key="2">
    <source>
        <dbReference type="ARBA" id="ARBA00023242"/>
    </source>
</evidence>
<feature type="compositionally biased region" description="Polar residues" evidence="3">
    <location>
        <begin position="2027"/>
        <end position="2043"/>
    </location>
</feature>
<feature type="compositionally biased region" description="Basic and acidic residues" evidence="3">
    <location>
        <begin position="1886"/>
        <end position="1900"/>
    </location>
</feature>
<feature type="region of interest" description="Disordered" evidence="3">
    <location>
        <begin position="1681"/>
        <end position="1709"/>
    </location>
</feature>
<feature type="compositionally biased region" description="Acidic residues" evidence="3">
    <location>
        <begin position="1854"/>
        <end position="1885"/>
    </location>
</feature>
<feature type="compositionally biased region" description="Acidic residues" evidence="3">
    <location>
        <begin position="1766"/>
        <end position="1778"/>
    </location>
</feature>
<feature type="compositionally biased region" description="Polar residues" evidence="3">
    <location>
        <begin position="1450"/>
        <end position="1461"/>
    </location>
</feature>
<keyword evidence="5" id="KW-1185">Reference proteome</keyword>
<feature type="compositionally biased region" description="Low complexity" evidence="3">
    <location>
        <begin position="2210"/>
        <end position="2235"/>
    </location>
</feature>
<evidence type="ECO:0000256" key="1">
    <source>
        <dbReference type="ARBA" id="ARBA00004123"/>
    </source>
</evidence>
<accession>A0A6P8ZGB7</accession>
<name>A0A6P8ZGB7_DROAB</name>
<dbReference type="RefSeq" id="XP_034119622.2">
    <property type="nucleotide sequence ID" value="XM_034263731.2"/>
</dbReference>
<feature type="domain" description="ELYS-like" evidence="4">
    <location>
        <begin position="714"/>
        <end position="933"/>
    </location>
</feature>
<comment type="subcellular location">
    <subcellularLocation>
        <location evidence="1">Nucleus</location>
    </subcellularLocation>
</comment>
<feature type="region of interest" description="Disordered" evidence="3">
    <location>
        <begin position="1253"/>
        <end position="1275"/>
    </location>
</feature>
<dbReference type="InterPro" id="IPR025151">
    <property type="entry name" value="ELYS_dom"/>
</dbReference>
<evidence type="ECO:0000256" key="3">
    <source>
        <dbReference type="SAM" id="MobiDB-lite"/>
    </source>
</evidence>
<feature type="region of interest" description="Disordered" evidence="3">
    <location>
        <begin position="1202"/>
        <end position="1222"/>
    </location>
</feature>
<feature type="region of interest" description="Disordered" evidence="3">
    <location>
        <begin position="1290"/>
        <end position="1340"/>
    </location>
</feature>